<protein>
    <recommendedName>
        <fullName evidence="4">TPR repeat</fullName>
    </recommendedName>
</protein>
<dbReference type="InterPro" id="IPR006597">
    <property type="entry name" value="Sel1-like"/>
</dbReference>
<dbReference type="AlphaFoldDB" id="A0A1G4T1T3"/>
<name>A0A1G4T1T3_9CAUL</name>
<dbReference type="InterPro" id="IPR011990">
    <property type="entry name" value="TPR-like_helical_dom_sf"/>
</dbReference>
<dbReference type="RefSeq" id="WP_170828345.1">
    <property type="nucleotide sequence ID" value="NZ_CBCRYE010000005.1"/>
</dbReference>
<dbReference type="SUPFAM" id="SSF81901">
    <property type="entry name" value="HCP-like"/>
    <property type="match status" value="2"/>
</dbReference>
<dbReference type="PANTHER" id="PTHR11102">
    <property type="entry name" value="SEL-1-LIKE PROTEIN"/>
    <property type="match status" value="1"/>
</dbReference>
<sequence>MRKIFAGALVVFLLAQALPVLAKNSPSLTPAEMRQLKKEAMAGDASAMLSLGDAYHYGRAVRFTSDPAWAAYWYGRAASQGNVEAQTRLGDIYSDPEDPLYNEVTALLWYKSAAEKGYLPAQYSLAMLYENAKTINPDYSLAYAWCVKAAQQGDEQAYETLDGLYIYGASVHSYDEVLDHLTIKAEAGDAEAQWRLGKSYMRGDARQDISKAMRWLEASADQGSAKGLYYFGAELLMGNNLPQDVTRGLQMEKRAADMGYVPAQFYWAHNYPAEGETPDEGIEKMIFGWWLAAAEKDYSEAQESLSYYYANGQYVTQDKAEAWKWHLLSFRSPWRQLSWQKDNFPGTPVPSLSDFEKAEGHRRAEAWQAAHPGPYWPRPQ</sequence>
<evidence type="ECO:0000256" key="1">
    <source>
        <dbReference type="SAM" id="SignalP"/>
    </source>
</evidence>
<dbReference type="Proteomes" id="UP000199150">
    <property type="component" value="Unassembled WGS sequence"/>
</dbReference>
<organism evidence="2 3">
    <name type="scientific">Asticcacaulis taihuensis</name>
    <dbReference type="NCBI Taxonomy" id="260084"/>
    <lineage>
        <taxon>Bacteria</taxon>
        <taxon>Pseudomonadati</taxon>
        <taxon>Pseudomonadota</taxon>
        <taxon>Alphaproteobacteria</taxon>
        <taxon>Caulobacterales</taxon>
        <taxon>Caulobacteraceae</taxon>
        <taxon>Asticcacaulis</taxon>
    </lineage>
</organism>
<keyword evidence="3" id="KW-1185">Reference proteome</keyword>
<evidence type="ECO:0000313" key="3">
    <source>
        <dbReference type="Proteomes" id="UP000199150"/>
    </source>
</evidence>
<dbReference type="InterPro" id="IPR050767">
    <property type="entry name" value="Sel1_AlgK"/>
</dbReference>
<evidence type="ECO:0008006" key="4">
    <source>
        <dbReference type="Google" id="ProtNLM"/>
    </source>
</evidence>
<dbReference type="Gene3D" id="1.25.40.10">
    <property type="entry name" value="Tetratricopeptide repeat domain"/>
    <property type="match status" value="2"/>
</dbReference>
<keyword evidence="1" id="KW-0732">Signal</keyword>
<feature type="signal peptide" evidence="1">
    <location>
        <begin position="1"/>
        <end position="22"/>
    </location>
</feature>
<feature type="chain" id="PRO_5011637130" description="TPR repeat" evidence="1">
    <location>
        <begin position="23"/>
        <end position="380"/>
    </location>
</feature>
<dbReference type="EMBL" id="FMTS01000006">
    <property type="protein sequence ID" value="SCW75384.1"/>
    <property type="molecule type" value="Genomic_DNA"/>
</dbReference>
<proteinExistence type="predicted"/>
<reference evidence="3" key="1">
    <citation type="submission" date="2016-10" db="EMBL/GenBank/DDBJ databases">
        <authorList>
            <person name="Varghese N."/>
            <person name="Submissions S."/>
        </authorList>
    </citation>
    <scope>NUCLEOTIDE SEQUENCE [LARGE SCALE GENOMIC DNA]</scope>
    <source>
        <strain evidence="3">CGMCC 1.3431</strain>
    </source>
</reference>
<dbReference type="Pfam" id="PF08238">
    <property type="entry name" value="Sel1"/>
    <property type="match status" value="6"/>
</dbReference>
<dbReference type="PANTHER" id="PTHR11102:SF160">
    <property type="entry name" value="ERAD-ASSOCIATED E3 UBIQUITIN-PROTEIN LIGASE COMPONENT HRD3"/>
    <property type="match status" value="1"/>
</dbReference>
<evidence type="ECO:0000313" key="2">
    <source>
        <dbReference type="EMBL" id="SCW75384.1"/>
    </source>
</evidence>
<gene>
    <name evidence="2" type="ORF">SAMN02927928_3156</name>
</gene>
<dbReference type="SMART" id="SM00671">
    <property type="entry name" value="SEL1"/>
    <property type="match status" value="6"/>
</dbReference>
<accession>A0A1G4T1T3</accession>
<dbReference type="STRING" id="260084.SAMN02927928_3156"/>